<feature type="domain" description="Terpene synthase N-terminal" evidence="4">
    <location>
        <begin position="229"/>
        <end position="436"/>
    </location>
</feature>
<feature type="domain" description="Terpene synthase metal-binding" evidence="5">
    <location>
        <begin position="507"/>
        <end position="737"/>
    </location>
</feature>
<keyword evidence="3" id="KW-0460">Magnesium</keyword>
<organism evidence="6">
    <name type="scientific">Odontoschisma prostratum</name>
    <dbReference type="NCBI Taxonomy" id="526359"/>
    <lineage>
        <taxon>Eukaryota</taxon>
        <taxon>Viridiplantae</taxon>
        <taxon>Streptophyta</taxon>
        <taxon>Embryophyta</taxon>
        <taxon>Marchantiophyta</taxon>
        <taxon>Jungermanniopsida</taxon>
        <taxon>Jungermanniidae</taxon>
        <taxon>Jungermanniales</taxon>
        <taxon>Cephaloziineae</taxon>
        <taxon>Cephaloziaceae</taxon>
        <taxon>Odontoschisma</taxon>
    </lineage>
</organism>
<dbReference type="SFLD" id="SFLDG01605">
    <property type="entry name" value="Terpene_Cyclase_Like_1_N-term"/>
    <property type="match status" value="1"/>
</dbReference>
<evidence type="ECO:0000256" key="3">
    <source>
        <dbReference type="ARBA" id="ARBA00022842"/>
    </source>
</evidence>
<dbReference type="CDD" id="cd00684">
    <property type="entry name" value="Terpene_cyclase_plant_C1"/>
    <property type="match status" value="1"/>
</dbReference>
<dbReference type="InterPro" id="IPR036965">
    <property type="entry name" value="Terpene_synth_N_sf"/>
</dbReference>
<keyword evidence="2" id="KW-0479">Metal-binding</keyword>
<dbReference type="SUPFAM" id="SSF48576">
    <property type="entry name" value="Terpenoid synthases"/>
    <property type="match status" value="1"/>
</dbReference>
<proteinExistence type="evidence at transcript level"/>
<dbReference type="PANTHER" id="PTHR31739">
    <property type="entry name" value="ENT-COPALYL DIPHOSPHATE SYNTHASE, CHLOROPLASTIC"/>
    <property type="match status" value="1"/>
</dbReference>
<dbReference type="GO" id="GO:0016102">
    <property type="term" value="P:diterpenoid biosynthetic process"/>
    <property type="evidence" value="ECO:0007669"/>
    <property type="project" value="InterPro"/>
</dbReference>
<dbReference type="GO" id="GO:0010333">
    <property type="term" value="F:terpene synthase activity"/>
    <property type="evidence" value="ECO:0007669"/>
    <property type="project" value="InterPro"/>
</dbReference>
<sequence>MVVERANFSLTSYCTKRMDSLPFPIESRMEQRQGALRMYKEQPKETEMKKWIDEIRAMFESMTDGAITKSPYDTAWVAMVPAFDDSDRPQFPKSLQWILDNQLPDGSWGDSDYFSYCDRVCNTVACIVSLKTWKAGSGAVKRGVEFIQRNLQALETEEQAHMTIGFEIVFPALMCFAQKLELDLPYDATVMLNICTERQKKLENIPMDILHEVPTALLYSLEGLHQEVDWGKLLKMQNEDGSFLSSPAATAACLLHTRDEKALRYLNRLLGRFNNAVPNVYPVDLFERIWIVDRLERLGIARYFEKEIKDCLQYVYKYFTSTGIAWARQSRVHDLDDTSMGFRVLRQHGYDVNENVFAPFRGKDDDFFSFVGQNCESVTTMFNLYRAAQTRFPGETLLEAGEKFSRAFLADKLEKNECFDKWIISKGLAGEVEYALETPWYCSVPLVDTAAYLDHYGPDDIWIGKSLYRLPLVHNMTFLALAKANFNLCQAMYQLDLEKITRWTQDSGLVNLSFARQRYIEVVFSAACAFPAPELAPARWAWARMCVMTTLIDDYFEAATLTDQRKFVAAAREWDPSLMDGTTEESKIVFYACFNTINAMTEEGTFEQGHNIGQRLQKIWYRYLESHLREAEWTASGYWPSFDEYLKIALISAGLEATMLSSLYFLREPISDELFEDLKQLQLMGLVNRVGRLMNDIHGGEREKGKVNAVSILLLENMDWTEEEAISHIRAMVESSMLELVREVYQQSHIPESVRHVHFNAVRILRLFYQIADGYTNPSFMAKKVKSILFQPVLSEVSEGRSMQQSLVVTL</sequence>
<evidence type="ECO:0000259" key="4">
    <source>
        <dbReference type="Pfam" id="PF01397"/>
    </source>
</evidence>
<evidence type="ECO:0000259" key="5">
    <source>
        <dbReference type="Pfam" id="PF03936"/>
    </source>
</evidence>
<reference evidence="6" key="1">
    <citation type="journal article" date="2022" name="Proc. Natl. Acad. Sci. U.S.A.">
        <title>Origin and early evolution of the plant terpene synthase family.</title>
        <authorList>
            <person name="Jia Q."/>
            <person name="Brown R."/>
            <person name="Koellner T.G."/>
            <person name="Fu J."/>
            <person name="Chen X."/>
            <person name="Wong G.K.-S."/>
            <person name="Gershenzon J."/>
            <person name="Peters R.J."/>
            <person name="Chen F."/>
        </authorList>
    </citation>
    <scope>NUCLEOTIDE SEQUENCE</scope>
</reference>
<evidence type="ECO:0000313" key="6">
    <source>
        <dbReference type="EMBL" id="UPQ49775.1"/>
    </source>
</evidence>
<evidence type="ECO:0000256" key="1">
    <source>
        <dbReference type="ARBA" id="ARBA00001946"/>
    </source>
</evidence>
<dbReference type="Gene3D" id="1.50.10.130">
    <property type="entry name" value="Terpene synthase, N-terminal domain"/>
    <property type="match status" value="1"/>
</dbReference>
<dbReference type="InterPro" id="IPR008949">
    <property type="entry name" value="Isoprenoid_synthase_dom_sf"/>
</dbReference>
<dbReference type="Gene3D" id="1.50.10.160">
    <property type="match status" value="1"/>
</dbReference>
<dbReference type="InterPro" id="IPR001906">
    <property type="entry name" value="Terpene_synth_N"/>
</dbReference>
<comment type="cofactor">
    <cofactor evidence="1">
        <name>Mg(2+)</name>
        <dbReference type="ChEBI" id="CHEBI:18420"/>
    </cofactor>
</comment>
<dbReference type="SFLD" id="SFLDS00005">
    <property type="entry name" value="Isoprenoid_Synthase_Type_I"/>
    <property type="match status" value="1"/>
</dbReference>
<protein>
    <submittedName>
        <fullName evidence="6">Kolavenol synthase</fullName>
    </submittedName>
</protein>
<dbReference type="SUPFAM" id="SSF48239">
    <property type="entry name" value="Terpenoid cyclases/Protein prenyltransferases"/>
    <property type="match status" value="2"/>
</dbReference>
<dbReference type="FunFam" id="1.50.10.130:FF:000002">
    <property type="entry name" value="Ent-copalyl diphosphate synthase, chloroplastic"/>
    <property type="match status" value="1"/>
</dbReference>
<name>A0A8U0DBN3_9MARC</name>
<dbReference type="InterPro" id="IPR008930">
    <property type="entry name" value="Terpenoid_cyclase/PrenylTrfase"/>
</dbReference>
<accession>A0A8U0DBN3</accession>
<dbReference type="InterPro" id="IPR044814">
    <property type="entry name" value="Terpene_cyclase_plant_C1"/>
</dbReference>
<dbReference type="InterPro" id="IPR050148">
    <property type="entry name" value="Terpene_synthase-like"/>
</dbReference>
<evidence type="ECO:0000256" key="2">
    <source>
        <dbReference type="ARBA" id="ARBA00022723"/>
    </source>
</evidence>
<dbReference type="InterPro" id="IPR034741">
    <property type="entry name" value="Terpene_cyclase-like_1_C"/>
</dbReference>
<dbReference type="SFLD" id="SFLDG01019">
    <property type="entry name" value="Terpene_Cyclase_Like_1_C_Termi"/>
    <property type="match status" value="1"/>
</dbReference>
<dbReference type="EMBL" id="OL989436">
    <property type="protein sequence ID" value="UPQ49775.1"/>
    <property type="molecule type" value="mRNA"/>
</dbReference>
<dbReference type="GO" id="GO:0000287">
    <property type="term" value="F:magnesium ion binding"/>
    <property type="evidence" value="ECO:0007669"/>
    <property type="project" value="InterPro"/>
</dbReference>
<dbReference type="InterPro" id="IPR005630">
    <property type="entry name" value="Terpene_synthase_metal-bd"/>
</dbReference>
<dbReference type="Pfam" id="PF01397">
    <property type="entry name" value="Terpene_synth"/>
    <property type="match status" value="1"/>
</dbReference>
<dbReference type="AlphaFoldDB" id="A0A8U0DBN3"/>
<dbReference type="Gene3D" id="1.10.600.10">
    <property type="entry name" value="Farnesyl Diphosphate Synthase"/>
    <property type="match status" value="1"/>
</dbReference>
<dbReference type="Pfam" id="PF03936">
    <property type="entry name" value="Terpene_synth_C"/>
    <property type="match status" value="1"/>
</dbReference>
<dbReference type="SFLD" id="SFLDG01014">
    <property type="entry name" value="Terpene_Cyclase_Like_1_N-term"/>
    <property type="match status" value="1"/>
</dbReference>
<dbReference type="PANTHER" id="PTHR31739:SF4">
    <property type="entry name" value="ENT-COPALYL DIPHOSPHATE SYNTHASE, CHLOROPLASTIC"/>
    <property type="match status" value="1"/>
</dbReference>